<dbReference type="PROSITE" id="PS50075">
    <property type="entry name" value="CARRIER"/>
    <property type="match status" value="1"/>
</dbReference>
<gene>
    <name evidence="2" type="ORF">STURON_00142</name>
</gene>
<dbReference type="PATRIC" id="fig|216946.3.peg.140"/>
<dbReference type="Gene3D" id="1.10.1200.10">
    <property type="entry name" value="ACP-like"/>
    <property type="match status" value="1"/>
</dbReference>
<protein>
    <submittedName>
        <fullName evidence="2">Putative acyl carrier protein</fullName>
    </submittedName>
</protein>
<evidence type="ECO:0000313" key="2">
    <source>
        <dbReference type="EMBL" id="AKU79388.1"/>
    </source>
</evidence>
<proteinExistence type="predicted"/>
<dbReference type="RefSeq" id="WP_075047994.1">
    <property type="nucleotide sequence ID" value="NZ_CP012328.1"/>
</dbReference>
<dbReference type="AlphaFoldDB" id="A0A0K1P529"/>
<accession>A0A0K1P529</accession>
<dbReference type="EMBL" id="CP012328">
    <property type="protein sequence ID" value="AKU79388.1"/>
    <property type="molecule type" value="Genomic_DNA"/>
</dbReference>
<evidence type="ECO:0000259" key="1">
    <source>
        <dbReference type="PROSITE" id="PS50075"/>
    </source>
</evidence>
<dbReference type="Pfam" id="PF00550">
    <property type="entry name" value="PP-binding"/>
    <property type="match status" value="1"/>
</dbReference>
<name>A0A0K1P529_9MOLU</name>
<feature type="domain" description="Carrier" evidence="1">
    <location>
        <begin position="1"/>
        <end position="73"/>
    </location>
</feature>
<dbReference type="KEGG" id="stur:STURON_00142"/>
<dbReference type="Proteomes" id="UP000067243">
    <property type="component" value="Chromosome"/>
</dbReference>
<organism evidence="2 3">
    <name type="scientific">Spiroplasma turonicum</name>
    <dbReference type="NCBI Taxonomy" id="216946"/>
    <lineage>
        <taxon>Bacteria</taxon>
        <taxon>Bacillati</taxon>
        <taxon>Mycoplasmatota</taxon>
        <taxon>Mollicutes</taxon>
        <taxon>Entomoplasmatales</taxon>
        <taxon>Spiroplasmataceae</taxon>
        <taxon>Spiroplasma</taxon>
    </lineage>
</organism>
<dbReference type="SUPFAM" id="SSF47336">
    <property type="entry name" value="ACP-like"/>
    <property type="match status" value="1"/>
</dbReference>
<dbReference type="InterPro" id="IPR009081">
    <property type="entry name" value="PP-bd_ACP"/>
</dbReference>
<evidence type="ECO:0000313" key="3">
    <source>
        <dbReference type="Proteomes" id="UP000067243"/>
    </source>
</evidence>
<keyword evidence="3" id="KW-1185">Reference proteome</keyword>
<dbReference type="OrthoDB" id="400913at2"/>
<sequence length="76" mass="8562">MNILEEIKKELVKKGAKGNISKETSFKDMEIDSLDLMDLVVSLEAKLEISISDDDLLSLKTVNDVVLIIEKLKNEK</sequence>
<reference evidence="2 3" key="1">
    <citation type="journal article" date="2015" name="Genome Announc.">
        <title>Complete Genome Sequence of Spiroplasma turonicum Strain Tab4cT, a Parasite of a Horse Fly, Haematopota sp. (Diptera: Tabanidae).</title>
        <authorList>
            <person name="Davis R.E."/>
            <person name="Shao J."/>
            <person name="Zhao Y."/>
            <person name="Gasparich G.E."/>
            <person name="Gaynor B.J."/>
            <person name="Donofrio N."/>
        </authorList>
    </citation>
    <scope>NUCLEOTIDE SEQUENCE [LARGE SCALE GENOMIC DNA]</scope>
    <source>
        <strain evidence="2 3">Tab4c</strain>
    </source>
</reference>
<dbReference type="InterPro" id="IPR036736">
    <property type="entry name" value="ACP-like_sf"/>
</dbReference>
<dbReference type="STRING" id="216946.STURO_v1c01400"/>